<evidence type="ECO:0000313" key="3">
    <source>
        <dbReference type="EMBL" id="EXF83318.1"/>
    </source>
</evidence>
<dbReference type="EMBL" id="JARH01000254">
    <property type="protein sequence ID" value="EXF83318.1"/>
    <property type="molecule type" value="Genomic_DNA"/>
</dbReference>
<feature type="region of interest" description="Disordered" evidence="1">
    <location>
        <begin position="73"/>
        <end position="98"/>
    </location>
</feature>
<keyword evidence="4" id="KW-1185">Reference proteome</keyword>
<dbReference type="AlphaFoldDB" id="A0A010SEV9"/>
<organism evidence="3 4">
    <name type="scientific">Colletotrichum fioriniae PJ7</name>
    <dbReference type="NCBI Taxonomy" id="1445577"/>
    <lineage>
        <taxon>Eukaryota</taxon>
        <taxon>Fungi</taxon>
        <taxon>Dikarya</taxon>
        <taxon>Ascomycota</taxon>
        <taxon>Pezizomycotina</taxon>
        <taxon>Sordariomycetes</taxon>
        <taxon>Hypocreomycetidae</taxon>
        <taxon>Glomerellales</taxon>
        <taxon>Glomerellaceae</taxon>
        <taxon>Colletotrichum</taxon>
        <taxon>Colletotrichum acutatum species complex</taxon>
    </lineage>
</organism>
<dbReference type="KEGG" id="cfj:CFIO01_07407"/>
<reference evidence="3 4" key="1">
    <citation type="submission" date="2014-02" db="EMBL/GenBank/DDBJ databases">
        <title>The genome sequence of Colletotrichum fioriniae PJ7.</title>
        <authorList>
            <person name="Baroncelli R."/>
            <person name="Thon M.R."/>
        </authorList>
    </citation>
    <scope>NUCLEOTIDE SEQUENCE [LARGE SCALE GENOMIC DNA]</scope>
    <source>
        <strain evidence="3 4">PJ7</strain>
    </source>
</reference>
<proteinExistence type="predicted"/>
<evidence type="ECO:0000259" key="2">
    <source>
        <dbReference type="Pfam" id="PF06985"/>
    </source>
</evidence>
<dbReference type="Pfam" id="PF06985">
    <property type="entry name" value="HET"/>
    <property type="match status" value="1"/>
</dbReference>
<comment type="caution">
    <text evidence="3">The sequence shown here is derived from an EMBL/GenBank/DDBJ whole genome shotgun (WGS) entry which is preliminary data.</text>
</comment>
<sequence>MSRWHERGCTRPDVVVCGGLPCCRFCYGVASIDDVQFDTSLRLRQAPVLEKDSTYNLRWPSCVDYTDPGPEIPSGTFTSSSSSSTFPLEGRSTPQRINPPLKRLVPPSKEFPMAEETQTKRRRLLIADELYRPARCYPILWGSQEIRLLELDSGDNDSLLHGSFHNVLLDSKRARYETLSYTWADSSGDSVRRRPMFIGPYWDIIPVTRNCEDALRSVRLVDGSSRSIWVDSLCINQDDEEERNAQVALMPHIYATAIGVLAYLGPATDDSDRALSAIFKSMSHLNCGHNGGEKNACAGCEGPIQMLLSRQYFRRLWVVQKVVLSRKLTLYCGSRSTPWSFSGMLTPFVHHSWIITRDKATICPIQNLLSLMLDTSDCSCKDPRDKVFALLGLASRWNAWPIYPDYRLTVQEVSISIAAYLTQKCGLGLAVLLFAGANRARRSTLPSWVPDCQCSII</sequence>
<feature type="compositionally biased region" description="Low complexity" evidence="1">
    <location>
        <begin position="74"/>
        <end position="86"/>
    </location>
</feature>
<dbReference type="eggNOG" id="ENOG502SPDV">
    <property type="taxonomic scope" value="Eukaryota"/>
</dbReference>
<evidence type="ECO:0000256" key="1">
    <source>
        <dbReference type="SAM" id="MobiDB-lite"/>
    </source>
</evidence>
<dbReference type="InterPro" id="IPR010730">
    <property type="entry name" value="HET"/>
</dbReference>
<dbReference type="HOGENOM" id="CLU_598521_0_0_1"/>
<name>A0A010SEV9_9PEZI</name>
<gene>
    <name evidence="3" type="ORF">CFIO01_07407</name>
</gene>
<dbReference type="PANTHER" id="PTHR24148">
    <property type="entry name" value="ANKYRIN REPEAT DOMAIN-CONTAINING PROTEIN 39 HOMOLOG-RELATED"/>
    <property type="match status" value="1"/>
</dbReference>
<dbReference type="PANTHER" id="PTHR24148:SF81">
    <property type="entry name" value="HETEROKARYON INCOMPATIBILITY DOMAIN-CONTAINING PROTEIN"/>
    <property type="match status" value="1"/>
</dbReference>
<accession>A0A010SEV9</accession>
<protein>
    <submittedName>
        <fullName evidence="3">Heterokaryon incompatibility protein</fullName>
    </submittedName>
</protein>
<feature type="domain" description="Heterokaryon incompatibility" evidence="2">
    <location>
        <begin position="176"/>
        <end position="320"/>
    </location>
</feature>
<evidence type="ECO:0000313" key="4">
    <source>
        <dbReference type="Proteomes" id="UP000020467"/>
    </source>
</evidence>
<dbReference type="OrthoDB" id="4850135at2759"/>
<dbReference type="Proteomes" id="UP000020467">
    <property type="component" value="Unassembled WGS sequence"/>
</dbReference>
<dbReference type="InterPro" id="IPR052895">
    <property type="entry name" value="HetReg/Transcr_Mod"/>
</dbReference>